<keyword evidence="2" id="KW-0479">Metal-binding</keyword>
<dbReference type="AlphaFoldDB" id="A0A6A6A462"/>
<dbReference type="Proteomes" id="UP000799771">
    <property type="component" value="Unassembled WGS sequence"/>
</dbReference>
<dbReference type="Gene3D" id="3.30.160.60">
    <property type="entry name" value="Classic Zinc Finger"/>
    <property type="match status" value="2"/>
</dbReference>
<evidence type="ECO:0000256" key="8">
    <source>
        <dbReference type="PROSITE-ProRule" id="PRU00042"/>
    </source>
</evidence>
<feature type="region of interest" description="Disordered" evidence="9">
    <location>
        <begin position="238"/>
        <end position="298"/>
    </location>
</feature>
<dbReference type="RefSeq" id="XP_033521184.1">
    <property type="nucleotide sequence ID" value="XM_033665144.1"/>
</dbReference>
<reference evidence="11" key="1">
    <citation type="journal article" date="2020" name="Stud. Mycol.">
        <title>101 Dothideomycetes genomes: a test case for predicting lifestyles and emergence of pathogens.</title>
        <authorList>
            <person name="Haridas S."/>
            <person name="Albert R."/>
            <person name="Binder M."/>
            <person name="Bloem J."/>
            <person name="Labutti K."/>
            <person name="Salamov A."/>
            <person name="Andreopoulos B."/>
            <person name="Baker S."/>
            <person name="Barry K."/>
            <person name="Bills G."/>
            <person name="Bluhm B."/>
            <person name="Cannon C."/>
            <person name="Castanera R."/>
            <person name="Culley D."/>
            <person name="Daum C."/>
            <person name="Ezra D."/>
            <person name="Gonzalez J."/>
            <person name="Henrissat B."/>
            <person name="Kuo A."/>
            <person name="Liang C."/>
            <person name="Lipzen A."/>
            <person name="Lutzoni F."/>
            <person name="Magnuson J."/>
            <person name="Mondo S."/>
            <person name="Nolan M."/>
            <person name="Ohm R."/>
            <person name="Pangilinan J."/>
            <person name="Park H.-J."/>
            <person name="Ramirez L."/>
            <person name="Alfaro M."/>
            <person name="Sun H."/>
            <person name="Tritt A."/>
            <person name="Yoshinaga Y."/>
            <person name="Zwiers L.-H."/>
            <person name="Turgeon B."/>
            <person name="Goodwin S."/>
            <person name="Spatafora J."/>
            <person name="Crous P."/>
            <person name="Grigoriev I."/>
        </authorList>
    </citation>
    <scope>NUCLEOTIDE SEQUENCE</scope>
    <source>
        <strain evidence="11">CBS 119687</strain>
    </source>
</reference>
<protein>
    <recommendedName>
        <fullName evidence="10">C2H2-type domain-containing protein</fullName>
    </recommendedName>
</protein>
<dbReference type="PANTHER" id="PTHR46179">
    <property type="entry name" value="ZINC FINGER PROTEIN"/>
    <property type="match status" value="1"/>
</dbReference>
<keyword evidence="6" id="KW-0804">Transcription</keyword>
<evidence type="ECO:0000259" key="10">
    <source>
        <dbReference type="PROSITE" id="PS50157"/>
    </source>
</evidence>
<evidence type="ECO:0000256" key="3">
    <source>
        <dbReference type="ARBA" id="ARBA00022771"/>
    </source>
</evidence>
<evidence type="ECO:0000313" key="12">
    <source>
        <dbReference type="Proteomes" id="UP000799771"/>
    </source>
</evidence>
<comment type="subcellular location">
    <subcellularLocation>
        <location evidence="1">Nucleus</location>
    </subcellularLocation>
</comment>
<dbReference type="GeneID" id="54405576"/>
<evidence type="ECO:0000256" key="9">
    <source>
        <dbReference type="SAM" id="MobiDB-lite"/>
    </source>
</evidence>
<dbReference type="SUPFAM" id="SSF57667">
    <property type="entry name" value="beta-beta-alpha zinc fingers"/>
    <property type="match status" value="1"/>
</dbReference>
<accession>A0A6A6A462</accession>
<dbReference type="Pfam" id="PF00096">
    <property type="entry name" value="zf-C2H2"/>
    <property type="match status" value="1"/>
</dbReference>
<dbReference type="InterPro" id="IPR051061">
    <property type="entry name" value="Zinc_finger_trans_reg"/>
</dbReference>
<dbReference type="Pfam" id="PF12874">
    <property type="entry name" value="zf-met"/>
    <property type="match status" value="1"/>
</dbReference>
<feature type="non-terminal residue" evidence="11">
    <location>
        <position position="481"/>
    </location>
</feature>
<evidence type="ECO:0000256" key="6">
    <source>
        <dbReference type="ARBA" id="ARBA00023163"/>
    </source>
</evidence>
<keyword evidence="7" id="KW-0539">Nucleus</keyword>
<dbReference type="GO" id="GO:0005634">
    <property type="term" value="C:nucleus"/>
    <property type="evidence" value="ECO:0007669"/>
    <property type="project" value="UniProtKB-SubCell"/>
</dbReference>
<sequence>MPVPSEPIERVRCTYKDCNMHFSTEKAMRSHKKHSDEHDYCHKCDEDFDSYDEFAHHKITRPDMHNKACRVCGDEFKSESGLKRHIELNHKVDQKLTCIGCRQSFYRACLFIEHLEFGHCDVIRAADFQGHIVHKHLITELLKTGTAYDRFKQKTAQYDAAQDDEEDGGINLDDDPLMADEEIGEVRYEALKPETPPETPTTPQYMGPYPPLPSQVGKTSGTYSDITATMSGMSLNGGSESTTVVGSPVASPFHGGSNHGSSTAASTSRQLKVWGSREGKSSSSTLFPNAKPNPAPSVSEFSIAAHDDQMEKSHGINIMRTRFWDPMSDDWNPERFWDPVVNKYYCPFVCEQTFPSPADMNKHIMNDHRITRMKCPMCLKYFRSATALMSHCESRGARCQINKADDYNMFLDRLSGGFLGVDEKTRPDHLNNPVSLIQNPDTGRMEKYKPPTATYLQYEVTTPPDWKEPIKYAAQIGGFPL</sequence>
<name>A0A6A6A462_9PLEO</name>
<dbReference type="PROSITE" id="PS50157">
    <property type="entry name" value="ZINC_FINGER_C2H2_2"/>
    <property type="match status" value="2"/>
</dbReference>
<evidence type="ECO:0000256" key="5">
    <source>
        <dbReference type="ARBA" id="ARBA00023015"/>
    </source>
</evidence>
<evidence type="ECO:0000256" key="7">
    <source>
        <dbReference type="ARBA" id="ARBA00023242"/>
    </source>
</evidence>
<keyword evidence="3 8" id="KW-0863">Zinc-finger</keyword>
<organism evidence="11 12">
    <name type="scientific">Dothidotthia symphoricarpi CBS 119687</name>
    <dbReference type="NCBI Taxonomy" id="1392245"/>
    <lineage>
        <taxon>Eukaryota</taxon>
        <taxon>Fungi</taxon>
        <taxon>Dikarya</taxon>
        <taxon>Ascomycota</taxon>
        <taxon>Pezizomycotina</taxon>
        <taxon>Dothideomycetes</taxon>
        <taxon>Pleosporomycetidae</taxon>
        <taxon>Pleosporales</taxon>
        <taxon>Dothidotthiaceae</taxon>
        <taxon>Dothidotthia</taxon>
    </lineage>
</organism>
<dbReference type="SMART" id="SM00355">
    <property type="entry name" value="ZnF_C2H2"/>
    <property type="match status" value="6"/>
</dbReference>
<dbReference type="GO" id="GO:0006357">
    <property type="term" value="P:regulation of transcription by RNA polymerase II"/>
    <property type="evidence" value="ECO:0007669"/>
    <property type="project" value="TreeGrafter"/>
</dbReference>
<evidence type="ECO:0000256" key="4">
    <source>
        <dbReference type="ARBA" id="ARBA00022833"/>
    </source>
</evidence>
<gene>
    <name evidence="11" type="ORF">P153DRAFT_321511</name>
</gene>
<dbReference type="InterPro" id="IPR013087">
    <property type="entry name" value="Znf_C2H2_type"/>
</dbReference>
<dbReference type="OrthoDB" id="8117402at2759"/>
<dbReference type="GO" id="GO:0008270">
    <property type="term" value="F:zinc ion binding"/>
    <property type="evidence" value="ECO:0007669"/>
    <property type="project" value="UniProtKB-KW"/>
</dbReference>
<keyword evidence="12" id="KW-1185">Reference proteome</keyword>
<evidence type="ECO:0000256" key="2">
    <source>
        <dbReference type="ARBA" id="ARBA00022723"/>
    </source>
</evidence>
<feature type="domain" description="C2H2-type" evidence="10">
    <location>
        <begin position="67"/>
        <end position="95"/>
    </location>
</feature>
<keyword evidence="5" id="KW-0805">Transcription regulation</keyword>
<dbReference type="PANTHER" id="PTHR46179:SF13">
    <property type="entry name" value="C2H2-TYPE DOMAIN-CONTAINING PROTEIN"/>
    <property type="match status" value="1"/>
</dbReference>
<dbReference type="EMBL" id="ML977512">
    <property type="protein sequence ID" value="KAF2126792.1"/>
    <property type="molecule type" value="Genomic_DNA"/>
</dbReference>
<evidence type="ECO:0000256" key="1">
    <source>
        <dbReference type="ARBA" id="ARBA00004123"/>
    </source>
</evidence>
<keyword evidence="4" id="KW-0862">Zinc</keyword>
<dbReference type="InterPro" id="IPR036236">
    <property type="entry name" value="Znf_C2H2_sf"/>
</dbReference>
<feature type="domain" description="C2H2-type" evidence="10">
    <location>
        <begin position="344"/>
        <end position="373"/>
    </location>
</feature>
<evidence type="ECO:0000313" key="11">
    <source>
        <dbReference type="EMBL" id="KAF2126792.1"/>
    </source>
</evidence>
<proteinExistence type="predicted"/>
<feature type="compositionally biased region" description="Polar residues" evidence="9">
    <location>
        <begin position="259"/>
        <end position="270"/>
    </location>
</feature>
<dbReference type="PROSITE" id="PS00028">
    <property type="entry name" value="ZINC_FINGER_C2H2_1"/>
    <property type="match status" value="3"/>
</dbReference>